<evidence type="ECO:0000256" key="1">
    <source>
        <dbReference type="SAM" id="MobiDB-lite"/>
    </source>
</evidence>
<accession>A0A0D7ATP3</accession>
<feature type="compositionally biased region" description="Acidic residues" evidence="1">
    <location>
        <begin position="494"/>
        <end position="507"/>
    </location>
</feature>
<evidence type="ECO:0000313" key="2">
    <source>
        <dbReference type="EMBL" id="KIY61380.1"/>
    </source>
</evidence>
<feature type="compositionally biased region" description="Polar residues" evidence="1">
    <location>
        <begin position="465"/>
        <end position="474"/>
    </location>
</feature>
<feature type="compositionally biased region" description="Basic residues" evidence="1">
    <location>
        <begin position="393"/>
        <end position="403"/>
    </location>
</feature>
<dbReference type="AlphaFoldDB" id="A0A0D7ATP3"/>
<reference evidence="2 3" key="1">
    <citation type="journal article" date="2015" name="Fungal Genet. Biol.">
        <title>Evolution of novel wood decay mechanisms in Agaricales revealed by the genome sequences of Fistulina hepatica and Cylindrobasidium torrendii.</title>
        <authorList>
            <person name="Floudas D."/>
            <person name="Held B.W."/>
            <person name="Riley R."/>
            <person name="Nagy L.G."/>
            <person name="Koehler G."/>
            <person name="Ransdell A.S."/>
            <person name="Younus H."/>
            <person name="Chow J."/>
            <person name="Chiniquy J."/>
            <person name="Lipzen A."/>
            <person name="Tritt A."/>
            <person name="Sun H."/>
            <person name="Haridas S."/>
            <person name="LaButti K."/>
            <person name="Ohm R.A."/>
            <person name="Kues U."/>
            <person name="Blanchette R.A."/>
            <person name="Grigoriev I.V."/>
            <person name="Minto R.E."/>
            <person name="Hibbett D.S."/>
        </authorList>
    </citation>
    <scope>NUCLEOTIDE SEQUENCE [LARGE SCALE GENOMIC DNA]</scope>
    <source>
        <strain evidence="2 3">FP15055 ss-10</strain>
    </source>
</reference>
<name>A0A0D7ATP3_9AGAR</name>
<feature type="compositionally biased region" description="Basic and acidic residues" evidence="1">
    <location>
        <begin position="417"/>
        <end position="430"/>
    </location>
</feature>
<dbReference type="Proteomes" id="UP000054007">
    <property type="component" value="Unassembled WGS sequence"/>
</dbReference>
<proteinExistence type="predicted"/>
<gene>
    <name evidence="2" type="ORF">CYLTODRAFT_459904</name>
</gene>
<sequence>MPPKTKKPTGDSQATFIERWVAQENVFTEEVQKWLEDKANVYDIVQNWPPGLKAPHNMKSYIQEEVMVPFCQKWCPDVLSAKGAPFTFAEVSKVVYDHVRGPRRGSDQVNPHVVLPPAAKYPSARMLFGRKPAKNSDDPTQMARYQSLLGRRDEIIKQWYKIHLDGDGSMASEKFASEQAIGAFQCALTEHWNAAPPQLKKQFEDRAAQMKADAIAQNTKNLVEVQKNLKAHLNTSLRPFFGTGTNAIGNGIVLATFCVQSAADPEHIITFNTIVGDGPSWPGRSEIEQLITTDHKKARSYFKKGWKFQKEQQAAYQAQKEKDRLEAKDELEDLRRESAEASSHPVTDHSIDHHHSSDVDSDNARQHEHPRKAMKHRQPAVHDQVQDDSHRDAHARHGKKGKGKATPLPTASDDEKEERGTRVRSSDKQNKSRAQVKLTKKSKDRVAASSDAEDADNADEDMPVRSSTKQNKSRPQVKLTKKSKDRVAALSDAKDEDSEDEDMPVRS</sequence>
<protein>
    <submittedName>
        <fullName evidence="2">Uncharacterized protein</fullName>
    </submittedName>
</protein>
<feature type="compositionally biased region" description="Basic and acidic residues" evidence="1">
    <location>
        <begin position="346"/>
        <end position="367"/>
    </location>
</feature>
<feature type="compositionally biased region" description="Acidic residues" evidence="1">
    <location>
        <begin position="451"/>
        <end position="461"/>
    </location>
</feature>
<feature type="compositionally biased region" description="Basic residues" evidence="1">
    <location>
        <begin position="368"/>
        <end position="379"/>
    </location>
</feature>
<keyword evidence="3" id="KW-1185">Reference proteome</keyword>
<evidence type="ECO:0000313" key="3">
    <source>
        <dbReference type="Proteomes" id="UP000054007"/>
    </source>
</evidence>
<dbReference type="EMBL" id="KN880959">
    <property type="protein sequence ID" value="KIY61380.1"/>
    <property type="molecule type" value="Genomic_DNA"/>
</dbReference>
<feature type="region of interest" description="Disordered" evidence="1">
    <location>
        <begin position="333"/>
        <end position="507"/>
    </location>
</feature>
<organism evidence="2 3">
    <name type="scientific">Cylindrobasidium torrendii FP15055 ss-10</name>
    <dbReference type="NCBI Taxonomy" id="1314674"/>
    <lineage>
        <taxon>Eukaryota</taxon>
        <taxon>Fungi</taxon>
        <taxon>Dikarya</taxon>
        <taxon>Basidiomycota</taxon>
        <taxon>Agaricomycotina</taxon>
        <taxon>Agaricomycetes</taxon>
        <taxon>Agaricomycetidae</taxon>
        <taxon>Agaricales</taxon>
        <taxon>Marasmiineae</taxon>
        <taxon>Physalacriaceae</taxon>
        <taxon>Cylindrobasidium</taxon>
    </lineage>
</organism>
<feature type="non-terminal residue" evidence="2">
    <location>
        <position position="507"/>
    </location>
</feature>